<dbReference type="Proteomes" id="UP000472273">
    <property type="component" value="Unplaced"/>
</dbReference>
<dbReference type="Pfam" id="PF07686">
    <property type="entry name" value="V-set"/>
    <property type="match status" value="1"/>
</dbReference>
<accession>A0A670ZPX4</accession>
<dbReference type="InterPro" id="IPR050150">
    <property type="entry name" value="IgV_Light_Chain"/>
</dbReference>
<evidence type="ECO:0000313" key="2">
    <source>
        <dbReference type="Ensembl" id="ENSPTXP00000024936.1"/>
    </source>
</evidence>
<name>A0A670ZPX4_PSETE</name>
<sequence length="104" mass="11416">QSLKDQESVPLGGTVTISCRYSTVITNGNYPWWAQQHPGKPPRLLFYNTNIRISDVPARFSVSTSGNTMSLTITGTLVEDEATYYCLVWTGNGCTIVGGKRLTL</sequence>
<dbReference type="SMART" id="SM00409">
    <property type="entry name" value="IG"/>
    <property type="match status" value="1"/>
</dbReference>
<dbReference type="GeneTree" id="ENSGT00940000154179"/>
<dbReference type="InterPro" id="IPR007110">
    <property type="entry name" value="Ig-like_dom"/>
</dbReference>
<dbReference type="OMA" id="EDEYHYQ"/>
<feature type="domain" description="Ig-like" evidence="1">
    <location>
        <begin position="1"/>
        <end position="88"/>
    </location>
</feature>
<dbReference type="AlphaFoldDB" id="A0A670ZPX4"/>
<keyword evidence="3" id="KW-1185">Reference proteome</keyword>
<reference evidence="2" key="2">
    <citation type="submission" date="2025-09" db="UniProtKB">
        <authorList>
            <consortium name="Ensembl"/>
        </authorList>
    </citation>
    <scope>IDENTIFICATION</scope>
</reference>
<dbReference type="Gene3D" id="2.60.40.10">
    <property type="entry name" value="Immunoglobulins"/>
    <property type="match status" value="1"/>
</dbReference>
<dbReference type="Ensembl" id="ENSPTXT00000025704.1">
    <property type="protein sequence ID" value="ENSPTXP00000024936.1"/>
    <property type="gene ID" value="ENSPTXG00000017376.1"/>
</dbReference>
<proteinExistence type="predicted"/>
<evidence type="ECO:0000259" key="1">
    <source>
        <dbReference type="PROSITE" id="PS50835"/>
    </source>
</evidence>
<dbReference type="PROSITE" id="PS50835">
    <property type="entry name" value="IG_LIKE"/>
    <property type="match status" value="1"/>
</dbReference>
<evidence type="ECO:0000313" key="3">
    <source>
        <dbReference type="Proteomes" id="UP000472273"/>
    </source>
</evidence>
<dbReference type="SUPFAM" id="SSF48726">
    <property type="entry name" value="Immunoglobulin"/>
    <property type="match status" value="1"/>
</dbReference>
<protein>
    <recommendedName>
        <fullName evidence="1">Ig-like domain-containing protein</fullName>
    </recommendedName>
</protein>
<dbReference type="InterPro" id="IPR003599">
    <property type="entry name" value="Ig_sub"/>
</dbReference>
<dbReference type="InterPro" id="IPR013783">
    <property type="entry name" value="Ig-like_fold"/>
</dbReference>
<dbReference type="PANTHER" id="PTHR23267">
    <property type="entry name" value="IMMUNOGLOBULIN LIGHT CHAIN"/>
    <property type="match status" value="1"/>
</dbReference>
<reference evidence="2" key="1">
    <citation type="submission" date="2025-08" db="UniProtKB">
        <authorList>
            <consortium name="Ensembl"/>
        </authorList>
    </citation>
    <scope>IDENTIFICATION</scope>
</reference>
<dbReference type="SMART" id="SM00406">
    <property type="entry name" value="IGv"/>
    <property type="match status" value="1"/>
</dbReference>
<dbReference type="InterPro" id="IPR036179">
    <property type="entry name" value="Ig-like_dom_sf"/>
</dbReference>
<organism evidence="2 3">
    <name type="scientific">Pseudonaja textilis</name>
    <name type="common">Eastern brown snake</name>
    <dbReference type="NCBI Taxonomy" id="8673"/>
    <lineage>
        <taxon>Eukaryota</taxon>
        <taxon>Metazoa</taxon>
        <taxon>Chordata</taxon>
        <taxon>Craniata</taxon>
        <taxon>Vertebrata</taxon>
        <taxon>Euteleostomi</taxon>
        <taxon>Lepidosauria</taxon>
        <taxon>Squamata</taxon>
        <taxon>Bifurcata</taxon>
        <taxon>Unidentata</taxon>
        <taxon>Episquamata</taxon>
        <taxon>Toxicofera</taxon>
        <taxon>Serpentes</taxon>
        <taxon>Colubroidea</taxon>
        <taxon>Elapidae</taxon>
        <taxon>Hydrophiinae</taxon>
        <taxon>Pseudonaja</taxon>
    </lineage>
</organism>
<dbReference type="InterPro" id="IPR013106">
    <property type="entry name" value="Ig_V-set"/>
</dbReference>